<keyword evidence="7" id="KW-1185">Reference proteome</keyword>
<dbReference type="PROSITE" id="PS50103">
    <property type="entry name" value="ZF_C3H1"/>
    <property type="match status" value="1"/>
</dbReference>
<comment type="similarity">
    <text evidence="1">Belongs to the CAF1 family.</text>
</comment>
<dbReference type="GO" id="GO:0015030">
    <property type="term" value="C:Cajal body"/>
    <property type="evidence" value="ECO:0007669"/>
    <property type="project" value="TreeGrafter"/>
</dbReference>
<dbReference type="AlphaFoldDB" id="A0A915C9J2"/>
<dbReference type="InterPro" id="IPR036855">
    <property type="entry name" value="Znf_CCCH_sf"/>
</dbReference>
<dbReference type="PANTHER" id="PTHR15092">
    <property type="entry name" value="POLY A -SPECIFIC RIBONUCLEASE/TARGET OF EGR1, MEMBER 1"/>
    <property type="match status" value="1"/>
</dbReference>
<dbReference type="InterPro" id="IPR012337">
    <property type="entry name" value="RNaseH-like_sf"/>
</dbReference>
<dbReference type="InterPro" id="IPR051181">
    <property type="entry name" value="CAF1_poly(A)_ribonucleases"/>
</dbReference>
<dbReference type="SUPFAM" id="SSF90229">
    <property type="entry name" value="CCCH zinc finger"/>
    <property type="match status" value="1"/>
</dbReference>
<evidence type="ECO:0000256" key="3">
    <source>
        <dbReference type="ARBA" id="ARBA00022771"/>
    </source>
</evidence>
<evidence type="ECO:0000313" key="7">
    <source>
        <dbReference type="Proteomes" id="UP000887569"/>
    </source>
</evidence>
<dbReference type="WBParaSite" id="PgR106_g005_t02">
    <property type="protein sequence ID" value="PgR106_g005_t02"/>
    <property type="gene ID" value="PgR106_g005"/>
</dbReference>
<dbReference type="GO" id="GO:0034472">
    <property type="term" value="P:snRNA 3'-end processing"/>
    <property type="evidence" value="ECO:0007669"/>
    <property type="project" value="TreeGrafter"/>
</dbReference>
<dbReference type="Proteomes" id="UP000887569">
    <property type="component" value="Unplaced"/>
</dbReference>
<evidence type="ECO:0000256" key="1">
    <source>
        <dbReference type="ARBA" id="ARBA00008372"/>
    </source>
</evidence>
<sequence length="588" mass="66857">MTSVTPLYCSSIRSWLRHSSMSISLCRYTSRERSFITLLKECIKRDFAKFINAPIVLFFRMKPSNGVQIKASNNDITVSTSSEIFANLRTQQGRLSKIAVLDINNENITIVWPYLLISIRNASFISLDLELSGLGIRKGWSSQSLEDRYEVIRASAQTRAILSIGISVFRLLKRKETDHKKRIKYQCQVFNILTLCAAPFVVEPDGLQFLARHKFDFNHLINHGVSYGGDIARKNGGYDTLKGLWEEILSASVPLTFHNGIVDLVFIYQHFYSNLPATLVEFLANICDWFTLDESGTPGFFDSKYLAEYSARLKASYLEYVFRKCQRDNAVEASSSRAYISIEFDDLPLSNDSIKTAFDVVDCQLPNAFLEAVIVTNSVSERDAELICKKYAAFGFCNLNEKCNLVHNVDLVLDLEERKQLKLRRRRKHRYDYAAKGIRIEDDRQEEKTSNDGSEEGSELLTDNSCSIMTADNSEVPDCSMELDNGLKEAASRSIGDMERNALGCHRAGVDSFMTGFSVAFMSRMNVLRKGCFNSEEGNRLPLRGKATPLIIRKSEFAKRTKDHCIIWERIGKERSRIKHLRTLTFSS</sequence>
<feature type="domain" description="C3H1-type" evidence="6">
    <location>
        <begin position="387"/>
        <end position="410"/>
    </location>
</feature>
<proteinExistence type="inferred from homology"/>
<evidence type="ECO:0000256" key="2">
    <source>
        <dbReference type="ARBA" id="ARBA00022723"/>
    </source>
</evidence>
<dbReference type="PANTHER" id="PTHR15092:SF37">
    <property type="entry name" value="TARGET OF EGR1 PROTEIN 1"/>
    <property type="match status" value="1"/>
</dbReference>
<dbReference type="InterPro" id="IPR000571">
    <property type="entry name" value="Znf_CCCH"/>
</dbReference>
<feature type="zinc finger region" description="C3H1-type" evidence="5">
    <location>
        <begin position="387"/>
        <end position="410"/>
    </location>
</feature>
<evidence type="ECO:0000256" key="5">
    <source>
        <dbReference type="PROSITE-ProRule" id="PRU00723"/>
    </source>
</evidence>
<dbReference type="Pfam" id="PF04857">
    <property type="entry name" value="CAF1"/>
    <property type="match status" value="2"/>
</dbReference>
<accession>A0A915C9J2</accession>
<keyword evidence="2 5" id="KW-0479">Metal-binding</keyword>
<keyword evidence="3 5" id="KW-0863">Zinc-finger</keyword>
<dbReference type="InterPro" id="IPR036397">
    <property type="entry name" value="RNaseH_sf"/>
</dbReference>
<dbReference type="InterPro" id="IPR006941">
    <property type="entry name" value="RNase_CAF1"/>
</dbReference>
<dbReference type="GO" id="GO:0017069">
    <property type="term" value="F:snRNA binding"/>
    <property type="evidence" value="ECO:0007669"/>
    <property type="project" value="TreeGrafter"/>
</dbReference>
<dbReference type="SUPFAM" id="SSF53098">
    <property type="entry name" value="Ribonuclease H-like"/>
    <property type="match status" value="1"/>
</dbReference>
<dbReference type="GO" id="GO:0008270">
    <property type="term" value="F:zinc ion binding"/>
    <property type="evidence" value="ECO:0007669"/>
    <property type="project" value="UniProtKB-KW"/>
</dbReference>
<evidence type="ECO:0000259" key="6">
    <source>
        <dbReference type="PROSITE" id="PS50103"/>
    </source>
</evidence>
<dbReference type="GO" id="GO:0000175">
    <property type="term" value="F:3'-5'-RNA exonuclease activity"/>
    <property type="evidence" value="ECO:0007669"/>
    <property type="project" value="TreeGrafter"/>
</dbReference>
<dbReference type="Gene3D" id="3.30.420.10">
    <property type="entry name" value="Ribonuclease H-like superfamily/Ribonuclease H"/>
    <property type="match status" value="1"/>
</dbReference>
<name>A0A915C9J2_PARUN</name>
<reference evidence="8" key="1">
    <citation type="submission" date="2022-11" db="UniProtKB">
        <authorList>
            <consortium name="WormBaseParasite"/>
        </authorList>
    </citation>
    <scope>IDENTIFICATION</scope>
</reference>
<evidence type="ECO:0000256" key="4">
    <source>
        <dbReference type="ARBA" id="ARBA00022833"/>
    </source>
</evidence>
<keyword evidence="4 5" id="KW-0862">Zinc</keyword>
<protein>
    <submittedName>
        <fullName evidence="8">C3H1-type domain-containing protein</fullName>
    </submittedName>
</protein>
<evidence type="ECO:0000313" key="8">
    <source>
        <dbReference type="WBParaSite" id="PgR106_g005_t02"/>
    </source>
</evidence>
<organism evidence="7 8">
    <name type="scientific">Parascaris univalens</name>
    <name type="common">Nematode worm</name>
    <dbReference type="NCBI Taxonomy" id="6257"/>
    <lineage>
        <taxon>Eukaryota</taxon>
        <taxon>Metazoa</taxon>
        <taxon>Ecdysozoa</taxon>
        <taxon>Nematoda</taxon>
        <taxon>Chromadorea</taxon>
        <taxon>Rhabditida</taxon>
        <taxon>Spirurina</taxon>
        <taxon>Ascaridomorpha</taxon>
        <taxon>Ascaridoidea</taxon>
        <taxon>Ascarididae</taxon>
        <taxon>Parascaris</taxon>
    </lineage>
</organism>